<keyword evidence="8" id="KW-1185">Reference proteome</keyword>
<feature type="compositionally biased region" description="Low complexity" evidence="5">
    <location>
        <begin position="385"/>
        <end position="394"/>
    </location>
</feature>
<evidence type="ECO:0000256" key="2">
    <source>
        <dbReference type="ARBA" id="ARBA00022679"/>
    </source>
</evidence>
<dbReference type="InterPro" id="IPR051838">
    <property type="entry name" value="ARTD_PARP"/>
</dbReference>
<dbReference type="GO" id="GO:0016779">
    <property type="term" value="F:nucleotidyltransferase activity"/>
    <property type="evidence" value="ECO:0007669"/>
    <property type="project" value="UniProtKB-KW"/>
</dbReference>
<keyword evidence="3" id="KW-0548">Nucleotidyltransferase</keyword>
<proteinExistence type="predicted"/>
<evidence type="ECO:0000256" key="1">
    <source>
        <dbReference type="ARBA" id="ARBA00022676"/>
    </source>
</evidence>
<dbReference type="Gene3D" id="3.10.110.10">
    <property type="entry name" value="Ubiquitin Conjugating Enzyme"/>
    <property type="match status" value="1"/>
</dbReference>
<feature type="compositionally biased region" description="Acidic residues" evidence="5">
    <location>
        <begin position="943"/>
        <end position="961"/>
    </location>
</feature>
<evidence type="ECO:0000259" key="6">
    <source>
        <dbReference type="PROSITE" id="PS50127"/>
    </source>
</evidence>
<dbReference type="SUPFAM" id="SSF56399">
    <property type="entry name" value="ADP-ribosylation"/>
    <property type="match status" value="1"/>
</dbReference>
<evidence type="ECO:0000256" key="5">
    <source>
        <dbReference type="SAM" id="MobiDB-lite"/>
    </source>
</evidence>
<comment type="caution">
    <text evidence="7">The sequence shown here is derived from an EMBL/GenBank/DDBJ whole genome shotgun (WGS) entry which is preliminary data.</text>
</comment>
<reference evidence="7" key="1">
    <citation type="submission" date="2023-06" db="EMBL/GenBank/DDBJ databases">
        <authorList>
            <person name="Noh H."/>
        </authorList>
    </citation>
    <scope>NUCLEOTIDE SEQUENCE</scope>
    <source>
        <strain evidence="7">DUCC20226</strain>
    </source>
</reference>
<organism evidence="7 8">
    <name type="scientific">Phomopsis amygdali</name>
    <name type="common">Fusicoccum amygdali</name>
    <dbReference type="NCBI Taxonomy" id="1214568"/>
    <lineage>
        <taxon>Eukaryota</taxon>
        <taxon>Fungi</taxon>
        <taxon>Dikarya</taxon>
        <taxon>Ascomycota</taxon>
        <taxon>Pezizomycotina</taxon>
        <taxon>Sordariomycetes</taxon>
        <taxon>Sordariomycetidae</taxon>
        <taxon>Diaporthales</taxon>
        <taxon>Diaporthaceae</taxon>
        <taxon>Diaporthe</taxon>
    </lineage>
</organism>
<protein>
    <recommendedName>
        <fullName evidence="6">UBC core domain-containing protein</fullName>
    </recommendedName>
</protein>
<evidence type="ECO:0000313" key="8">
    <source>
        <dbReference type="Proteomes" id="UP001265746"/>
    </source>
</evidence>
<dbReference type="InterPro" id="IPR012317">
    <property type="entry name" value="Poly(ADP-ribose)pol_cat_dom"/>
</dbReference>
<dbReference type="Gene3D" id="3.90.228.10">
    <property type="match status" value="1"/>
</dbReference>
<accession>A0AAD9W441</accession>
<feature type="region of interest" description="Disordered" evidence="5">
    <location>
        <begin position="344"/>
        <end position="407"/>
    </location>
</feature>
<dbReference type="InterPro" id="IPR016135">
    <property type="entry name" value="UBQ-conjugating_enzyme/RWD"/>
</dbReference>
<dbReference type="Proteomes" id="UP001265746">
    <property type="component" value="Unassembled WGS sequence"/>
</dbReference>
<sequence length="1208" mass="133506">MSLKQFNADVRAVRSRLKDGGLPGVDAVERGDSDGEVVITIIHEKLSMPLPVQLLAQNIDAYPGDNNFLLFTAADNVAASVTSALENLNNYTFGMKLLEAITTLSTHVDNALRSVDGDQDITMEEPQEDEEVESDSSGYGSDCSDIFGLVSEHTNGHTTPRSRLHSSTLRRIKSDLRDARDAGCKVGILDGLELSADTHIFSLSIRASKLALSQEAVEAWDVEISDYIILLIRVEGMYPSAERLAEQSYANFHVDFRFGKGAKYKPSPAQARAAFITEAVRNQGASASKAFVLKYDEGRTFEKIFISNSLEQFMRERFLSMVKLRLGDQAYKWDDANEQLRNMSSRTFVDEPVGKPKKDEESMGSGFKSTKKTKSRGNSNGKGNAATAAHTTSQTHEKPRSPKPIPKFLMQDAVTSPPEHCSTPLLAMQFAIHYFVRCTEYCLNCHKHTGTEFEALKPFVCSDPLCLFQYLTMGFGPSVEHEILTQPYVVDLLGQQYRIREFPCGLQLKVPHPDNISPTKPVATNSDRDGDAIVSASSIKVQADLRGRLVTVLDEDVDRVTPETWIILREDAHFPSSVNAYHHAFVKGLDHQARTLEIETLVNDRLRATGPVEMDLVLYDSEFDDLDDDGKAGVMNMILNSLPPIISLREYLIKNPHGKLRSCAGVSPAAATLLEWIVASNRSCILQVTPVEDSTANDQTLLESIKTRDQEAIPSMTNCVQFRFAQGAPDKELRFHRALKDVKSQINPEYPTLFAWHGSALSNWHSILRCGLDFNQVLNGRAYGDGVYFSQDYNTSSSYAGPGNVSWPNSALNISEVISLCEIVNAPERFVSTSPHLVVNQVDWIQCRYLFARKRITEVYNPTQIITSSGGAAAAGLSGSMNGPRGAVPNSLVLAQDPARTVRGPDAMPLSIPLKAVRTRMQQKSQVPSTSKRVHETMSSSAETDEEEAPDLEFLFSEDEAPPPPAKRANSARDSSVDTATAQQVTTQRPLTPPQTDFRPGTLDLSGLPRLPLPGWADGKSTKRITGDIKHMQQVQASTPLHELGWYIDFQSMENMFQWIVEFHSFDAQLPLAKEMKTAGITSIVLEVRFGRDYPYSPPFVRVVRPRFLPFASGGGGHITIGGAVCMELLTGSGWSPVTSMDAVFVSIRMAMSETERPAHLQTTKTSARMFDYGANEALDAYVRFAGTHGWQVPEDLRETATQQDQSR</sequence>
<feature type="compositionally biased region" description="Acidic residues" evidence="5">
    <location>
        <begin position="117"/>
        <end position="134"/>
    </location>
</feature>
<feature type="region of interest" description="Disordered" evidence="5">
    <location>
        <begin position="117"/>
        <end position="139"/>
    </location>
</feature>
<name>A0AAD9W441_PHOAM</name>
<dbReference type="CDD" id="cd23802">
    <property type="entry name" value="UBCc_UBE2Q"/>
    <property type="match status" value="1"/>
</dbReference>
<dbReference type="InterPro" id="IPR000608">
    <property type="entry name" value="UBC"/>
</dbReference>
<evidence type="ECO:0000313" key="7">
    <source>
        <dbReference type="EMBL" id="KAK2607911.1"/>
    </source>
</evidence>
<keyword evidence="1" id="KW-0328">Glycosyltransferase</keyword>
<keyword evidence="2" id="KW-0808">Transferase</keyword>
<feature type="compositionally biased region" description="Low complexity" evidence="5">
    <location>
        <begin position="979"/>
        <end position="988"/>
    </location>
</feature>
<feature type="compositionally biased region" description="Basic and acidic residues" evidence="5">
    <location>
        <begin position="348"/>
        <end position="361"/>
    </location>
</feature>
<evidence type="ECO:0000256" key="4">
    <source>
        <dbReference type="ARBA" id="ARBA00023027"/>
    </source>
</evidence>
<dbReference type="GO" id="GO:0003950">
    <property type="term" value="F:NAD+ poly-ADP-ribosyltransferase activity"/>
    <property type="evidence" value="ECO:0007669"/>
    <property type="project" value="InterPro"/>
</dbReference>
<dbReference type="PROSITE" id="PS50127">
    <property type="entry name" value="UBC_2"/>
    <property type="match status" value="1"/>
</dbReference>
<evidence type="ECO:0000256" key="3">
    <source>
        <dbReference type="ARBA" id="ARBA00022695"/>
    </source>
</evidence>
<dbReference type="PANTHER" id="PTHR21328">
    <property type="entry name" value="POLY ADP-RIBOSE POLYMERASE FAMILY, MEMBER PARP"/>
    <property type="match status" value="1"/>
</dbReference>
<dbReference type="Pfam" id="PF00179">
    <property type="entry name" value="UQ_con"/>
    <property type="match status" value="1"/>
</dbReference>
<gene>
    <name evidence="7" type="ORF">N8I77_006553</name>
</gene>
<dbReference type="SUPFAM" id="SSF54495">
    <property type="entry name" value="UBC-like"/>
    <property type="match status" value="1"/>
</dbReference>
<feature type="compositionally biased region" description="Polar residues" evidence="5">
    <location>
        <begin position="920"/>
        <end position="942"/>
    </location>
</feature>
<dbReference type="EMBL" id="JAUJFL010000003">
    <property type="protein sequence ID" value="KAK2607911.1"/>
    <property type="molecule type" value="Genomic_DNA"/>
</dbReference>
<dbReference type="AlphaFoldDB" id="A0AAD9W441"/>
<dbReference type="Pfam" id="PF00644">
    <property type="entry name" value="PARP"/>
    <property type="match status" value="1"/>
</dbReference>
<feature type="domain" description="UBC core" evidence="6">
    <location>
        <begin position="1020"/>
        <end position="1192"/>
    </location>
</feature>
<feature type="region of interest" description="Disordered" evidence="5">
    <location>
        <begin position="917"/>
        <end position="1011"/>
    </location>
</feature>
<keyword evidence="4" id="KW-0520">NAD</keyword>